<proteinExistence type="predicted"/>
<keyword evidence="1" id="KW-0472">Membrane</keyword>
<keyword evidence="1" id="KW-0812">Transmembrane</keyword>
<reference evidence="2 3" key="1">
    <citation type="journal article" date="2025" name="Microbiol. Resour. Announc.">
        <title>Draft genome sequences for Neonectria magnoliae and Neonectria punicea, canker pathogens of Liriodendron tulipifera and Acer saccharum in West Virginia.</title>
        <authorList>
            <person name="Petronek H.M."/>
            <person name="Kasson M.T."/>
            <person name="Metheny A.M."/>
            <person name="Stauder C.M."/>
            <person name="Lovett B."/>
            <person name="Lynch S.C."/>
            <person name="Garnas J.R."/>
            <person name="Kasson L.R."/>
            <person name="Stajich J.E."/>
        </authorList>
    </citation>
    <scope>NUCLEOTIDE SEQUENCE [LARGE SCALE GENOMIC DNA]</scope>
    <source>
        <strain evidence="2 3">NRRL 64653</strain>
    </source>
</reference>
<protein>
    <submittedName>
        <fullName evidence="2">Uncharacterized protein</fullName>
    </submittedName>
</protein>
<organism evidence="2 3">
    <name type="scientific">Neonectria punicea</name>
    <dbReference type="NCBI Taxonomy" id="979145"/>
    <lineage>
        <taxon>Eukaryota</taxon>
        <taxon>Fungi</taxon>
        <taxon>Dikarya</taxon>
        <taxon>Ascomycota</taxon>
        <taxon>Pezizomycotina</taxon>
        <taxon>Sordariomycetes</taxon>
        <taxon>Hypocreomycetidae</taxon>
        <taxon>Hypocreales</taxon>
        <taxon>Nectriaceae</taxon>
        <taxon>Neonectria</taxon>
    </lineage>
</organism>
<feature type="transmembrane region" description="Helical" evidence="1">
    <location>
        <begin position="106"/>
        <end position="126"/>
    </location>
</feature>
<feature type="transmembrane region" description="Helical" evidence="1">
    <location>
        <begin position="67"/>
        <end position="86"/>
    </location>
</feature>
<dbReference type="EMBL" id="JAZAVJ010000012">
    <property type="protein sequence ID" value="KAK7423039.1"/>
    <property type="molecule type" value="Genomic_DNA"/>
</dbReference>
<dbReference type="Proteomes" id="UP001498476">
    <property type="component" value="Unassembled WGS sequence"/>
</dbReference>
<evidence type="ECO:0000256" key="1">
    <source>
        <dbReference type="SAM" id="Phobius"/>
    </source>
</evidence>
<feature type="transmembrane region" description="Helical" evidence="1">
    <location>
        <begin position="230"/>
        <end position="254"/>
    </location>
</feature>
<evidence type="ECO:0000313" key="3">
    <source>
        <dbReference type="Proteomes" id="UP001498476"/>
    </source>
</evidence>
<dbReference type="PROSITE" id="PS51257">
    <property type="entry name" value="PROKAR_LIPOPROTEIN"/>
    <property type="match status" value="1"/>
</dbReference>
<gene>
    <name evidence="2" type="ORF">QQX98_001329</name>
</gene>
<accession>A0ABR1HPE6</accession>
<name>A0ABR1HPE6_9HYPO</name>
<evidence type="ECO:0000313" key="2">
    <source>
        <dbReference type="EMBL" id="KAK7423039.1"/>
    </source>
</evidence>
<comment type="caution">
    <text evidence="2">The sequence shown here is derived from an EMBL/GenBank/DDBJ whole genome shotgun (WGS) entry which is preliminary data.</text>
</comment>
<keyword evidence="1" id="KW-1133">Transmembrane helix</keyword>
<keyword evidence="3" id="KW-1185">Reference proteome</keyword>
<sequence length="271" mass="30917">MVVVKLVTTVIPLHIHLAAACMVADWVGIQLLLAMSSRREPEHVLSETLVQHALTAERRLRKPAIQITISLISYAIVGYIVFISIWGTSKLSKNFKSWSWTIQGSYLAAIFCQILTFPFIWGFRIFKRRLPKGHTVAPPENSHVERPEIPKPQQGVFFWGTITVALIVFICIMGVSAHLATLWQRHSRACQDCPQLKATCLPDMMMKIFQSWVPFALPTTFFYSGLLRNWQWGLVVFLMWNLIVTAVVFVGVLIRYDAEGTYKPAWLDWLG</sequence>
<feature type="transmembrane region" description="Helical" evidence="1">
    <location>
        <begin position="13"/>
        <end position="33"/>
    </location>
</feature>
<feature type="transmembrane region" description="Helical" evidence="1">
    <location>
        <begin position="156"/>
        <end position="179"/>
    </location>
</feature>